<gene>
    <name evidence="1" type="ORF">AAHA92_33235</name>
</gene>
<comment type="caution">
    <text evidence="1">The sequence shown here is derived from an EMBL/GenBank/DDBJ whole genome shotgun (WGS) entry which is preliminary data.</text>
</comment>
<sequence length="132" mass="14716">MSASGKKGKGKGGPDNSKFRYKLVVVFYHDDAYTQSDIDGGVNRRQHLWNELMEFGCSFGGVGEQGGEVSVGARCCVAFCSDFSTLSIFVVFDCLKCGKLDLNIWLPKEIDAPRCWHAGEQRGCHRSFLYYL</sequence>
<proteinExistence type="predicted"/>
<dbReference type="Proteomes" id="UP001567538">
    <property type="component" value="Unassembled WGS sequence"/>
</dbReference>
<name>A0ABD1FNC7_SALDI</name>
<dbReference type="AlphaFoldDB" id="A0ABD1FNC7"/>
<dbReference type="EMBL" id="JBEAFC010000014">
    <property type="protein sequence ID" value="KAL1533339.1"/>
    <property type="molecule type" value="Genomic_DNA"/>
</dbReference>
<evidence type="ECO:0000313" key="1">
    <source>
        <dbReference type="EMBL" id="KAL1533339.1"/>
    </source>
</evidence>
<organism evidence="1 2">
    <name type="scientific">Salvia divinorum</name>
    <name type="common">Maria pastora</name>
    <name type="synonym">Diviner's sage</name>
    <dbReference type="NCBI Taxonomy" id="28513"/>
    <lineage>
        <taxon>Eukaryota</taxon>
        <taxon>Viridiplantae</taxon>
        <taxon>Streptophyta</taxon>
        <taxon>Embryophyta</taxon>
        <taxon>Tracheophyta</taxon>
        <taxon>Spermatophyta</taxon>
        <taxon>Magnoliopsida</taxon>
        <taxon>eudicotyledons</taxon>
        <taxon>Gunneridae</taxon>
        <taxon>Pentapetalae</taxon>
        <taxon>asterids</taxon>
        <taxon>lamiids</taxon>
        <taxon>Lamiales</taxon>
        <taxon>Lamiaceae</taxon>
        <taxon>Nepetoideae</taxon>
        <taxon>Mentheae</taxon>
        <taxon>Salviinae</taxon>
        <taxon>Salvia</taxon>
        <taxon>Salvia subgen. Calosphace</taxon>
    </lineage>
</organism>
<keyword evidence="2" id="KW-1185">Reference proteome</keyword>
<accession>A0ABD1FNC7</accession>
<evidence type="ECO:0000313" key="2">
    <source>
        <dbReference type="Proteomes" id="UP001567538"/>
    </source>
</evidence>
<protein>
    <submittedName>
        <fullName evidence="1">Uncharacterized protein</fullName>
    </submittedName>
</protein>
<reference evidence="1 2" key="1">
    <citation type="submission" date="2024-06" db="EMBL/GenBank/DDBJ databases">
        <title>A chromosome level genome sequence of Diviner's sage (Salvia divinorum).</title>
        <authorList>
            <person name="Ford S.A."/>
            <person name="Ro D.-K."/>
            <person name="Ness R.W."/>
            <person name="Phillips M.A."/>
        </authorList>
    </citation>
    <scope>NUCLEOTIDE SEQUENCE [LARGE SCALE GENOMIC DNA]</scope>
    <source>
        <strain evidence="1">SAF-2024a</strain>
        <tissue evidence="1">Leaf</tissue>
    </source>
</reference>